<reference evidence="2 3" key="1">
    <citation type="submission" date="2024-03" db="EMBL/GenBank/DDBJ databases">
        <title>Adaptation during the transition from Ophiocordyceps entomopathogen to insect associate is accompanied by gene loss and intensified selection.</title>
        <authorList>
            <person name="Ward C.M."/>
            <person name="Onetto C.A."/>
            <person name="Borneman A.R."/>
        </authorList>
    </citation>
    <scope>NUCLEOTIDE SEQUENCE [LARGE SCALE GENOMIC DNA]</scope>
    <source>
        <strain evidence="2">AWRI1</strain>
        <tissue evidence="2">Single Adult Female</tissue>
    </source>
</reference>
<sequence>MPPSFVSATPTLVSESSTMPAMPVSFLPTSCCSGVSPPRPPTALRSAESRRSHIFSMATATVAAAAATTMATTSPSSSLSFGGGGGGGGGNNNAIPPLPPIFSTAESISVAEMAVDDGVTIRCEFDHQAFYTTGCEKRLLNWLRSSLDILFVLGYCVISFLKLCFLGILRYEIREMIQKIRILRSEQRNNVECQDSSLTGLQKLQQIRRYDHNGSVVGVAQPLLESRNNDCGSVTSMDGDNGAEDADGEISATSPLLVPTEKRYRSQENVATGFGSIAATSGSRLNLCHRPQRHLCVLNTDAANDSDTNSHCALIVADEGNRWKTKAPRSASAGGNSNNNYELQELQEFEKIKSSRNRNKI</sequence>
<name>A0AAN9U1Z1_9HEMI</name>
<dbReference type="AlphaFoldDB" id="A0AAN9U1Z1"/>
<organism evidence="2 3">
    <name type="scientific">Parthenolecanium corni</name>
    <dbReference type="NCBI Taxonomy" id="536013"/>
    <lineage>
        <taxon>Eukaryota</taxon>
        <taxon>Metazoa</taxon>
        <taxon>Ecdysozoa</taxon>
        <taxon>Arthropoda</taxon>
        <taxon>Hexapoda</taxon>
        <taxon>Insecta</taxon>
        <taxon>Pterygota</taxon>
        <taxon>Neoptera</taxon>
        <taxon>Paraneoptera</taxon>
        <taxon>Hemiptera</taxon>
        <taxon>Sternorrhyncha</taxon>
        <taxon>Coccoidea</taxon>
        <taxon>Coccidae</taxon>
        <taxon>Parthenolecanium</taxon>
    </lineage>
</organism>
<evidence type="ECO:0000256" key="1">
    <source>
        <dbReference type="SAM" id="Phobius"/>
    </source>
</evidence>
<proteinExistence type="predicted"/>
<evidence type="ECO:0000313" key="3">
    <source>
        <dbReference type="Proteomes" id="UP001367676"/>
    </source>
</evidence>
<keyword evidence="1" id="KW-1133">Transmembrane helix</keyword>
<feature type="transmembrane region" description="Helical" evidence="1">
    <location>
        <begin position="149"/>
        <end position="171"/>
    </location>
</feature>
<dbReference type="EMBL" id="JBBCAQ010000007">
    <property type="protein sequence ID" value="KAK7602813.1"/>
    <property type="molecule type" value="Genomic_DNA"/>
</dbReference>
<gene>
    <name evidence="2" type="ORF">V9T40_006787</name>
</gene>
<protein>
    <submittedName>
        <fullName evidence="2">Uncharacterized protein</fullName>
    </submittedName>
</protein>
<accession>A0AAN9U1Z1</accession>
<keyword evidence="1" id="KW-0812">Transmembrane</keyword>
<keyword evidence="3" id="KW-1185">Reference proteome</keyword>
<evidence type="ECO:0000313" key="2">
    <source>
        <dbReference type="EMBL" id="KAK7602813.1"/>
    </source>
</evidence>
<dbReference type="Proteomes" id="UP001367676">
    <property type="component" value="Unassembled WGS sequence"/>
</dbReference>
<keyword evidence="1" id="KW-0472">Membrane</keyword>
<comment type="caution">
    <text evidence="2">The sequence shown here is derived from an EMBL/GenBank/DDBJ whole genome shotgun (WGS) entry which is preliminary data.</text>
</comment>